<evidence type="ECO:0000256" key="3">
    <source>
        <dbReference type="ARBA" id="ARBA00022741"/>
    </source>
</evidence>
<dbReference type="Proteomes" id="UP000472267">
    <property type="component" value="Chromosome 1"/>
</dbReference>
<protein>
    <submittedName>
        <fullName evidence="7">NACHT, LRR and PYD domains-containing protein 3-like</fullName>
    </submittedName>
</protein>
<evidence type="ECO:0000313" key="8">
    <source>
        <dbReference type="Proteomes" id="UP000472267"/>
    </source>
</evidence>
<evidence type="ECO:0000313" key="7">
    <source>
        <dbReference type="Ensembl" id="ENSSFAP00005035545.1"/>
    </source>
</evidence>
<dbReference type="Pfam" id="PF14484">
    <property type="entry name" value="FISNA"/>
    <property type="match status" value="1"/>
</dbReference>
<feature type="region of interest" description="Disordered" evidence="5">
    <location>
        <begin position="135"/>
        <end position="156"/>
    </location>
</feature>
<dbReference type="InParanoid" id="A0A672I3C2"/>
<dbReference type="FunFam" id="3.40.50.300:FF:001524">
    <property type="entry name" value="Si:dkey-126g1.7"/>
    <property type="match status" value="1"/>
</dbReference>
<dbReference type="InterPro" id="IPR029495">
    <property type="entry name" value="NACHT-assoc"/>
</dbReference>
<evidence type="ECO:0000256" key="1">
    <source>
        <dbReference type="ARBA" id="ARBA00022614"/>
    </source>
</evidence>
<dbReference type="Pfam" id="PF17776">
    <property type="entry name" value="NLRC4_HD2"/>
    <property type="match status" value="1"/>
</dbReference>
<dbReference type="InterPro" id="IPR051261">
    <property type="entry name" value="NLR"/>
</dbReference>
<dbReference type="PROSITE" id="PS50837">
    <property type="entry name" value="NACHT"/>
    <property type="match status" value="1"/>
</dbReference>
<evidence type="ECO:0000256" key="5">
    <source>
        <dbReference type="SAM" id="MobiDB-lite"/>
    </source>
</evidence>
<feature type="domain" description="NACHT" evidence="6">
    <location>
        <begin position="214"/>
        <end position="348"/>
    </location>
</feature>
<accession>A0A672I3C2</accession>
<dbReference type="Pfam" id="PF05729">
    <property type="entry name" value="NACHT"/>
    <property type="match status" value="1"/>
</dbReference>
<dbReference type="Pfam" id="PF13516">
    <property type="entry name" value="LRR_6"/>
    <property type="match status" value="2"/>
</dbReference>
<dbReference type="Ensembl" id="ENSSFAT00005036886.1">
    <property type="protein sequence ID" value="ENSSFAP00005035545.1"/>
    <property type="gene ID" value="ENSSFAG00005018001.1"/>
</dbReference>
<keyword evidence="2" id="KW-0677">Repeat</keyword>
<dbReference type="SMART" id="SM00368">
    <property type="entry name" value="LRR_RI"/>
    <property type="match status" value="9"/>
</dbReference>
<reference evidence="7" key="1">
    <citation type="submission" date="2019-06" db="EMBL/GenBank/DDBJ databases">
        <authorList>
            <consortium name="Wellcome Sanger Institute Data Sharing"/>
        </authorList>
    </citation>
    <scope>NUCLEOTIDE SEQUENCE [LARGE SCALE GENOMIC DNA]</scope>
</reference>
<feature type="compositionally biased region" description="Basic and acidic residues" evidence="5">
    <location>
        <begin position="56"/>
        <end position="66"/>
    </location>
</feature>
<organism evidence="7 8">
    <name type="scientific">Salarias fasciatus</name>
    <name type="common">Jewelled blenny</name>
    <name type="synonym">Blennius fasciatus</name>
    <dbReference type="NCBI Taxonomy" id="181472"/>
    <lineage>
        <taxon>Eukaryota</taxon>
        <taxon>Metazoa</taxon>
        <taxon>Chordata</taxon>
        <taxon>Craniata</taxon>
        <taxon>Vertebrata</taxon>
        <taxon>Euteleostomi</taxon>
        <taxon>Actinopterygii</taxon>
        <taxon>Neopterygii</taxon>
        <taxon>Teleostei</taxon>
        <taxon>Neoteleostei</taxon>
        <taxon>Acanthomorphata</taxon>
        <taxon>Ovalentaria</taxon>
        <taxon>Blenniimorphae</taxon>
        <taxon>Blenniiformes</taxon>
        <taxon>Blennioidei</taxon>
        <taxon>Blenniidae</taxon>
        <taxon>Salariinae</taxon>
        <taxon>Salarias</taxon>
    </lineage>
</organism>
<keyword evidence="1" id="KW-0433">Leucine-rich repeat</keyword>
<dbReference type="InterPro" id="IPR007111">
    <property type="entry name" value="NACHT_NTPase"/>
</dbReference>
<gene>
    <name evidence="7" type="primary">LOC115394041</name>
</gene>
<dbReference type="PANTHER" id="PTHR24106">
    <property type="entry name" value="NACHT, LRR AND CARD DOMAINS-CONTAINING"/>
    <property type="match status" value="1"/>
</dbReference>
<dbReference type="RefSeq" id="XP_029955028.1">
    <property type="nucleotide sequence ID" value="XM_030099168.1"/>
</dbReference>
<evidence type="ECO:0000259" key="6">
    <source>
        <dbReference type="PROSITE" id="PS50837"/>
    </source>
</evidence>
<keyword evidence="4" id="KW-0067">ATP-binding</keyword>
<feature type="region of interest" description="Disordered" evidence="5">
    <location>
        <begin position="94"/>
        <end position="113"/>
    </location>
</feature>
<dbReference type="GO" id="GO:0005524">
    <property type="term" value="F:ATP binding"/>
    <property type="evidence" value="ECO:0007669"/>
    <property type="project" value="UniProtKB-KW"/>
</dbReference>
<dbReference type="OrthoDB" id="10071976at2759"/>
<proteinExistence type="predicted"/>
<evidence type="ECO:0000256" key="2">
    <source>
        <dbReference type="ARBA" id="ARBA00022737"/>
    </source>
</evidence>
<dbReference type="InterPro" id="IPR032675">
    <property type="entry name" value="LRR_dom_sf"/>
</dbReference>
<dbReference type="AlphaFoldDB" id="A0A672I3C2"/>
<dbReference type="SMART" id="SM01288">
    <property type="entry name" value="FISNA"/>
    <property type="match status" value="1"/>
</dbReference>
<dbReference type="InterPro" id="IPR001611">
    <property type="entry name" value="Leu-rich_rpt"/>
</dbReference>
<dbReference type="Gene3D" id="3.40.50.300">
    <property type="entry name" value="P-loop containing nucleotide triphosphate hydrolases"/>
    <property type="match status" value="1"/>
</dbReference>
<dbReference type="InterPro" id="IPR041267">
    <property type="entry name" value="NLRP_HD2"/>
</dbReference>
<keyword evidence="8" id="KW-1185">Reference proteome</keyword>
<feature type="compositionally biased region" description="Low complexity" evidence="5">
    <location>
        <begin position="94"/>
        <end position="107"/>
    </location>
</feature>
<feature type="compositionally biased region" description="Acidic residues" evidence="5">
    <location>
        <begin position="1"/>
        <end position="11"/>
    </location>
</feature>
<dbReference type="Gene3D" id="3.80.10.10">
    <property type="entry name" value="Ribonuclease Inhibitor"/>
    <property type="match status" value="3"/>
</dbReference>
<dbReference type="InterPro" id="IPR027417">
    <property type="entry name" value="P-loop_NTPase"/>
</dbReference>
<reference evidence="7" key="2">
    <citation type="submission" date="2025-08" db="UniProtKB">
        <authorList>
            <consortium name="Ensembl"/>
        </authorList>
    </citation>
    <scope>IDENTIFICATION</scope>
</reference>
<feature type="region of interest" description="Disordered" evidence="5">
    <location>
        <begin position="1"/>
        <end position="85"/>
    </location>
</feature>
<evidence type="ECO:0000256" key="4">
    <source>
        <dbReference type="ARBA" id="ARBA00022840"/>
    </source>
</evidence>
<dbReference type="SUPFAM" id="SSF52047">
    <property type="entry name" value="RNI-like"/>
    <property type="match status" value="2"/>
</dbReference>
<name>A0A672I3C2_SALFA</name>
<reference evidence="7" key="3">
    <citation type="submission" date="2025-09" db="UniProtKB">
        <authorList>
            <consortium name="Ensembl"/>
        </authorList>
    </citation>
    <scope>IDENTIFICATION</scope>
</reference>
<keyword evidence="3" id="KW-0547">Nucleotide-binding</keyword>
<sequence>MLNEEEEEDGADSLSMKSGRSKDVPLVYGTEPGASDSKGQKVRHRAECSASSRSSLKRDRPQDRPADFSGESGPSGSKEKRTSDVGHQACRQCSSSHWDQGSSSGASGCPQCAERSGRRAAQSVGLQQLLQEHKKSLRRRCERVTEGSDAAGGGRPLSRIYTELHITEGLSEELQREPELKQLETASRKESLRHTAIRVQDIFRASAQQHTHIRVVVTSGVAGSGKTFLVHKFSLDWAEGLENQDVGVLVVLSFRELNLLGERPYSLLSLLAVFHPTLQKLTAEELAVCKLLFIFDGLDESRLSLDFSGSRRLLDISQQSSVGELLTNLIQGDLLPSARVWITSRPAAAHQIPPACVDRLTEVRGFTDAQKEEYFRKRLSKNKLRKRVISHIQTSRSLHIMCGIPVFCWITATVLEHMLSTEPRGELPRTLADMYTHFTLIQMQRKQLQHHEGHETGPQELTEADGELLLNLSRMEFEHLEDGKVTLQQVLERCGLDVSKVSLYSVCTQILLSIQEFLAAVDMFFWLAYKKKCIPLTVLAGDDHDFPSLNNFLEIMVLKCLRSQNGILDLFVRLLHGLALRSNWRHLKFLLGRTRSSPETVRRVMKKLKEISSDETSLDSRMKIFHCVTEMEELSVHQQIQEFLKSEKVSDREFPDSHCSALACIMQTYGLVLDEFHLKEYNASIAGRLSLMSTMKNCRKAFVNDFVLPICQYEAIATVLKCDSSHLKHLDLKSSYLLDPLTNVLCAGLESPNCKLETLGLFRCRIPDPSCPPLSTLKSNPSLLKHLKHLDLSFNRLNDSAIERLRGVLESPLCVLETLILMRCWLSETSCSSLVSALTSNPSLLKHLNLAQNELPDSAVEQLCGLLQNPLCVLETLGLIGCLQSETSCCSVTSALKSNPSHLKHLELNVTKQLDPNVTKQLDPAVEHLCGFLESPLCRLETLMFRACEISCCSVASALKSNPSFLKHLNLRMNHLQDSAAEQLCGFLESPLCRLETLNLNSCKLSEISCCSVVSALTSSPSFLKQLKHLYLNGNRLPDSAVEQLCGFLESPLCILETLSLDGCFLSAISCYSVASALKSNPSLLKHLNFSCNHLHDSAFQQLCGFLRSPLCRLESLRLLSCDLSKISSSSLVSALMSNTSLHLKFLDVTGFSMSRSERLQLCDLMGGFPLRL</sequence>
<dbReference type="GeneID" id="115394041"/>